<evidence type="ECO:0000256" key="3">
    <source>
        <dbReference type="ARBA" id="ARBA00022801"/>
    </source>
</evidence>
<keyword evidence="4" id="KW-0460">Magnesium</keyword>
<comment type="caution">
    <text evidence="6">The sequence shown here is derived from an EMBL/GenBank/DDBJ whole genome shotgun (WGS) entry which is preliminary data.</text>
</comment>
<evidence type="ECO:0000313" key="6">
    <source>
        <dbReference type="EMBL" id="MBK9296504.1"/>
    </source>
</evidence>
<evidence type="ECO:0000256" key="1">
    <source>
        <dbReference type="ARBA" id="ARBA00022722"/>
    </source>
</evidence>
<dbReference type="EMBL" id="JADJZA010000002">
    <property type="protein sequence ID" value="MBK9296504.1"/>
    <property type="molecule type" value="Genomic_DNA"/>
</dbReference>
<dbReference type="GO" id="GO:0004518">
    <property type="term" value="F:nuclease activity"/>
    <property type="evidence" value="ECO:0007669"/>
    <property type="project" value="UniProtKB-KW"/>
</dbReference>
<dbReference type="Proteomes" id="UP000727993">
    <property type="component" value="Unassembled WGS sequence"/>
</dbReference>
<evidence type="ECO:0000259" key="5">
    <source>
        <dbReference type="Pfam" id="PF01850"/>
    </source>
</evidence>
<feature type="domain" description="PIN" evidence="5">
    <location>
        <begin position="15"/>
        <end position="125"/>
    </location>
</feature>
<reference evidence="6 7" key="1">
    <citation type="submission" date="2020-10" db="EMBL/GenBank/DDBJ databases">
        <title>Connecting structure to function with the recovery of over 1000 high-quality activated sludge metagenome-assembled genomes encoding full-length rRNA genes using long-read sequencing.</title>
        <authorList>
            <person name="Singleton C.M."/>
            <person name="Petriglieri F."/>
            <person name="Kristensen J.M."/>
            <person name="Kirkegaard R.H."/>
            <person name="Michaelsen T.Y."/>
            <person name="Andersen M.H."/>
            <person name="Karst S.M."/>
            <person name="Dueholm M.S."/>
            <person name="Nielsen P.H."/>
            <person name="Albertsen M."/>
        </authorList>
    </citation>
    <scope>NUCLEOTIDE SEQUENCE [LARGE SCALE GENOMIC DNA]</scope>
    <source>
        <strain evidence="6">Lyne_18-Q3-R50-59_MAXAC.006</strain>
    </source>
</reference>
<keyword evidence="2" id="KW-0479">Metal-binding</keyword>
<dbReference type="Gene3D" id="3.40.50.1010">
    <property type="entry name" value="5'-nuclease"/>
    <property type="match status" value="1"/>
</dbReference>
<dbReference type="InterPro" id="IPR029060">
    <property type="entry name" value="PIN-like_dom_sf"/>
</dbReference>
<protein>
    <submittedName>
        <fullName evidence="6">PIN domain-containing protein</fullName>
    </submittedName>
</protein>
<evidence type="ECO:0000256" key="2">
    <source>
        <dbReference type="ARBA" id="ARBA00022723"/>
    </source>
</evidence>
<name>A0A936TEB0_9ACTN</name>
<proteinExistence type="predicted"/>
<dbReference type="AlphaFoldDB" id="A0A936TEB0"/>
<evidence type="ECO:0000313" key="7">
    <source>
        <dbReference type="Proteomes" id="UP000727993"/>
    </source>
</evidence>
<dbReference type="GO" id="GO:0046872">
    <property type="term" value="F:metal ion binding"/>
    <property type="evidence" value="ECO:0007669"/>
    <property type="project" value="UniProtKB-KW"/>
</dbReference>
<accession>A0A936TEB0</accession>
<sequence length="138" mass="13957">MARTRRTQVPPLRLILDSGAVIGLSRNEERARAALAAAHEAGAVVSLPSVVVAETVRGTARDARVNRIVKAVGHVSAADEATARLAGGLLGAANLSSTIDAVVVATAIDAGGAVILTSDADDLGRLAAHNAEVIIEPL</sequence>
<evidence type="ECO:0000256" key="4">
    <source>
        <dbReference type="ARBA" id="ARBA00022842"/>
    </source>
</evidence>
<keyword evidence="3" id="KW-0378">Hydrolase</keyword>
<dbReference type="SUPFAM" id="SSF88723">
    <property type="entry name" value="PIN domain-like"/>
    <property type="match status" value="1"/>
</dbReference>
<dbReference type="Pfam" id="PF01850">
    <property type="entry name" value="PIN"/>
    <property type="match status" value="1"/>
</dbReference>
<keyword evidence="1" id="KW-0540">Nuclease</keyword>
<dbReference type="GO" id="GO:0016787">
    <property type="term" value="F:hydrolase activity"/>
    <property type="evidence" value="ECO:0007669"/>
    <property type="project" value="UniProtKB-KW"/>
</dbReference>
<organism evidence="6 7">
    <name type="scientific">Candidatus Neomicrothrix subdominans</name>
    <dbReference type="NCBI Taxonomy" id="2954438"/>
    <lineage>
        <taxon>Bacteria</taxon>
        <taxon>Bacillati</taxon>
        <taxon>Actinomycetota</taxon>
        <taxon>Acidimicrobiia</taxon>
        <taxon>Acidimicrobiales</taxon>
        <taxon>Microthrixaceae</taxon>
        <taxon>Candidatus Neomicrothrix</taxon>
    </lineage>
</organism>
<dbReference type="InterPro" id="IPR002716">
    <property type="entry name" value="PIN_dom"/>
</dbReference>
<gene>
    <name evidence="6" type="ORF">IPN02_06540</name>
</gene>